<evidence type="ECO:0000256" key="2">
    <source>
        <dbReference type="ARBA" id="ARBA00012727"/>
    </source>
</evidence>
<feature type="domain" description="ATP-dependent DNA ligase family profile" evidence="6">
    <location>
        <begin position="123"/>
        <end position="246"/>
    </location>
</feature>
<keyword evidence="8" id="KW-1185">Reference proteome</keyword>
<dbReference type="Gene3D" id="2.40.50.140">
    <property type="entry name" value="Nucleic acid-binding proteins"/>
    <property type="match status" value="1"/>
</dbReference>
<dbReference type="Proteomes" id="UP000237846">
    <property type="component" value="Unassembled WGS sequence"/>
</dbReference>
<dbReference type="PROSITE" id="PS00697">
    <property type="entry name" value="DNA_LIGASE_A1"/>
    <property type="match status" value="1"/>
</dbReference>
<dbReference type="InterPro" id="IPR012309">
    <property type="entry name" value="DNA_ligase_ATP-dep_C"/>
</dbReference>
<feature type="region of interest" description="Disordered" evidence="5">
    <location>
        <begin position="1"/>
        <end position="23"/>
    </location>
</feature>
<reference evidence="7 8" key="1">
    <citation type="submission" date="2018-03" db="EMBL/GenBank/DDBJ databases">
        <title>Genomic Encyclopedia of Archaeal and Bacterial Type Strains, Phase II (KMG-II): from individual species to whole genera.</title>
        <authorList>
            <person name="Goeker M."/>
        </authorList>
    </citation>
    <scope>NUCLEOTIDE SEQUENCE [LARGE SCALE GENOMIC DNA]</scope>
    <source>
        <strain evidence="7 8">DSM 45601</strain>
    </source>
</reference>
<name>A0A2T0PV75_9ACTN</name>
<gene>
    <name evidence="7" type="ORF">CLV72_10939</name>
</gene>
<evidence type="ECO:0000259" key="6">
    <source>
        <dbReference type="PROSITE" id="PS50160"/>
    </source>
</evidence>
<dbReference type="GO" id="GO:0006310">
    <property type="term" value="P:DNA recombination"/>
    <property type="evidence" value="ECO:0007669"/>
    <property type="project" value="InterPro"/>
</dbReference>
<dbReference type="EMBL" id="PVZC01000009">
    <property type="protein sequence ID" value="PRX95432.1"/>
    <property type="molecule type" value="Genomic_DNA"/>
</dbReference>
<dbReference type="Gene3D" id="3.30.470.30">
    <property type="entry name" value="DNA ligase/mRNA capping enzyme"/>
    <property type="match status" value="1"/>
</dbReference>
<evidence type="ECO:0000256" key="4">
    <source>
        <dbReference type="ARBA" id="ARBA00034003"/>
    </source>
</evidence>
<dbReference type="Pfam" id="PF04679">
    <property type="entry name" value="DNA_ligase_A_C"/>
    <property type="match status" value="1"/>
</dbReference>
<dbReference type="SUPFAM" id="SSF56091">
    <property type="entry name" value="DNA ligase/mRNA capping enzyme, catalytic domain"/>
    <property type="match status" value="1"/>
</dbReference>
<evidence type="ECO:0000313" key="7">
    <source>
        <dbReference type="EMBL" id="PRX95432.1"/>
    </source>
</evidence>
<dbReference type="Gene3D" id="3.30.1490.70">
    <property type="match status" value="1"/>
</dbReference>
<protein>
    <recommendedName>
        <fullName evidence="2">DNA ligase (ATP)</fullName>
        <ecNumber evidence="2">6.5.1.1</ecNumber>
    </recommendedName>
</protein>
<comment type="similarity">
    <text evidence="1">Belongs to the ATP-dependent DNA ligase family.</text>
</comment>
<dbReference type="RefSeq" id="WP_106251484.1">
    <property type="nucleotide sequence ID" value="NZ_PVZC01000009.1"/>
</dbReference>
<dbReference type="InterPro" id="IPR012310">
    <property type="entry name" value="DNA_ligase_ATP-dep_cent"/>
</dbReference>
<dbReference type="CDD" id="cd07971">
    <property type="entry name" value="OBF_DNA_ligase_LigD"/>
    <property type="match status" value="1"/>
</dbReference>
<dbReference type="InterPro" id="IPR014146">
    <property type="entry name" value="LigD_ligase_dom"/>
</dbReference>
<keyword evidence="3" id="KW-0436">Ligase</keyword>
<dbReference type="CDD" id="cd07906">
    <property type="entry name" value="Adenylation_DNA_ligase_LigD_LigC"/>
    <property type="match status" value="1"/>
</dbReference>
<dbReference type="GO" id="GO:0006281">
    <property type="term" value="P:DNA repair"/>
    <property type="evidence" value="ECO:0007669"/>
    <property type="project" value="InterPro"/>
</dbReference>
<dbReference type="InterPro" id="IPR012340">
    <property type="entry name" value="NA-bd_OB-fold"/>
</dbReference>
<dbReference type="GO" id="GO:0005524">
    <property type="term" value="F:ATP binding"/>
    <property type="evidence" value="ECO:0007669"/>
    <property type="project" value="InterPro"/>
</dbReference>
<evidence type="ECO:0000313" key="8">
    <source>
        <dbReference type="Proteomes" id="UP000237846"/>
    </source>
</evidence>
<dbReference type="InterPro" id="IPR050191">
    <property type="entry name" value="ATP-dep_DNA_ligase"/>
</dbReference>
<proteinExistence type="inferred from homology"/>
<sequence>MDGTRTGAGGERRGAQVRPLPRLRPMLAVPGGLPSEDRDFEYGYEFKWDGVRALVYLDGRTTRLWSRSDRDITAVYPELTRLHRSTGRRRLVLDGEVVAFDGEGRPDFGTLQRRMHVQRPGQALLAEVPVYLLLFDLLHMDGRDTMRLGYADRRAVLEGIGPRDERCQVPSSFHGGGSGVLAASLERGLEGVVAKRLDAPYRPGRRSPNWIKVKNFRTQEVVVGGWRPGAGRRRDTIGSLLLGLPGEGGLRYVGHVGTGFSDEALESLTARLARLEQADSPFERPLPRAHARDARWVRPELVGEVRYGEWTQDGMLRHPSWRGLRPDVDPGAVRPEPE</sequence>
<dbReference type="PROSITE" id="PS50160">
    <property type="entry name" value="DNA_LIGASE_A3"/>
    <property type="match status" value="1"/>
</dbReference>
<dbReference type="NCBIfam" id="TIGR02779">
    <property type="entry name" value="NHEJ_ligase_lig"/>
    <property type="match status" value="1"/>
</dbReference>
<evidence type="ECO:0000256" key="1">
    <source>
        <dbReference type="ARBA" id="ARBA00007572"/>
    </source>
</evidence>
<dbReference type="GO" id="GO:0003910">
    <property type="term" value="F:DNA ligase (ATP) activity"/>
    <property type="evidence" value="ECO:0007669"/>
    <property type="project" value="UniProtKB-EC"/>
</dbReference>
<evidence type="ECO:0000256" key="5">
    <source>
        <dbReference type="SAM" id="MobiDB-lite"/>
    </source>
</evidence>
<feature type="region of interest" description="Disordered" evidence="5">
    <location>
        <begin position="318"/>
        <end position="338"/>
    </location>
</feature>
<comment type="caution">
    <text evidence="7">The sequence shown here is derived from an EMBL/GenBank/DDBJ whole genome shotgun (WGS) entry which is preliminary data.</text>
</comment>
<dbReference type="PANTHER" id="PTHR45674">
    <property type="entry name" value="DNA LIGASE 1/3 FAMILY MEMBER"/>
    <property type="match status" value="1"/>
</dbReference>
<accession>A0A2T0PV75</accession>
<dbReference type="EC" id="6.5.1.1" evidence="2"/>
<dbReference type="InterPro" id="IPR016059">
    <property type="entry name" value="DNA_ligase_ATP-dep_CS"/>
</dbReference>
<dbReference type="PANTHER" id="PTHR45674:SF4">
    <property type="entry name" value="DNA LIGASE 1"/>
    <property type="match status" value="1"/>
</dbReference>
<dbReference type="SUPFAM" id="SSF50249">
    <property type="entry name" value="Nucleic acid-binding proteins"/>
    <property type="match status" value="1"/>
</dbReference>
<dbReference type="OrthoDB" id="9770771at2"/>
<organism evidence="7 8">
    <name type="scientific">Allonocardiopsis opalescens</name>
    <dbReference type="NCBI Taxonomy" id="1144618"/>
    <lineage>
        <taxon>Bacteria</taxon>
        <taxon>Bacillati</taxon>
        <taxon>Actinomycetota</taxon>
        <taxon>Actinomycetes</taxon>
        <taxon>Streptosporangiales</taxon>
        <taxon>Allonocardiopsis</taxon>
    </lineage>
</organism>
<dbReference type="AlphaFoldDB" id="A0A2T0PV75"/>
<comment type="catalytic activity">
    <reaction evidence="4">
        <text>ATP + (deoxyribonucleotide)n-3'-hydroxyl + 5'-phospho-(deoxyribonucleotide)m = (deoxyribonucleotide)n+m + AMP + diphosphate.</text>
        <dbReference type="EC" id="6.5.1.1"/>
    </reaction>
</comment>
<evidence type="ECO:0000256" key="3">
    <source>
        <dbReference type="ARBA" id="ARBA00022598"/>
    </source>
</evidence>
<dbReference type="Pfam" id="PF01068">
    <property type="entry name" value="DNA_ligase_A_M"/>
    <property type="match status" value="1"/>
</dbReference>